<dbReference type="OMA" id="THEWEPC"/>
<dbReference type="EMBL" id="VFQX01000019">
    <property type="protein sequence ID" value="KAF0980258.1"/>
    <property type="molecule type" value="Genomic_DNA"/>
</dbReference>
<organism evidence="3 4">
    <name type="scientific">Naegleria fowleri</name>
    <name type="common">Brain eating amoeba</name>
    <dbReference type="NCBI Taxonomy" id="5763"/>
    <lineage>
        <taxon>Eukaryota</taxon>
        <taxon>Discoba</taxon>
        <taxon>Heterolobosea</taxon>
        <taxon>Tetramitia</taxon>
        <taxon>Eutetramitia</taxon>
        <taxon>Vahlkampfiidae</taxon>
        <taxon>Naegleria</taxon>
    </lineage>
</organism>
<proteinExistence type="inferred from homology"/>
<sequence>MPSHRDKLKSLLSIAKEEDEWKKFVECDNLPKLDDDVDMNNFVSSWKDINEMSLRKETRNLNEDFGLIKEGAKVYRELEYIFVESLAQSNKTIQAHCQKYLTQISECILATLDDATAHIMQYFDKFLSSDHDQFQKVEKGIEYGIWTNISKNLIRYVDFDKMKVNVELALKGMGYQEIALRVVHLSEDIFSSTSPNIQDVTVIGGIYLIDFLHIPPLVHTCEDWKIRQITELSHHIKRKPYTVTNNENQEVEGPPPAKVTIPAPHGCLIRSDKPQVAWWNEKEKIWSREGITNSSYEPETGLITFMTTHLTCPLAVVYDNNIDKSFHKWVLFPAPHIGKDICVFQATPKIGEGTSSLDDIVILIHKDKCRLISPSKPELEQLTINWSNPAKLLSDLAKAGINLIFRYDEDPSSAKAVKAMDMEKNAYEGISLPCEDIDELDLVEIRYENKFNADLDANWDLLKYQKEKCGFISNEQPVTNDEENSVVDLATISGLSTHHNLFLALEERNQGTQLRQLLEESNVLTINSLKTILNLSRPLV</sequence>
<dbReference type="PANTHER" id="PTHR20929">
    <property type="entry name" value="LUNG ADENOMA SUSCEPTIBILITY 1-RELATED"/>
    <property type="match status" value="1"/>
</dbReference>
<dbReference type="RefSeq" id="XP_044564971.1">
    <property type="nucleotide sequence ID" value="XM_044704106.1"/>
</dbReference>
<feature type="domain" description="IC97/Casc1 N-terminal" evidence="2">
    <location>
        <begin position="4"/>
        <end position="152"/>
    </location>
</feature>
<dbReference type="VEuPathDB" id="AmoebaDB:NfTy_028660"/>
<accession>A0A6A5C2Y8</accession>
<dbReference type="OrthoDB" id="297923at2759"/>
<dbReference type="GO" id="GO:0008017">
    <property type="term" value="F:microtubule binding"/>
    <property type="evidence" value="ECO:0007669"/>
    <property type="project" value="TreeGrafter"/>
</dbReference>
<reference evidence="3 4" key="1">
    <citation type="journal article" date="2019" name="Sci. Rep.">
        <title>Nanopore sequencing improves the draft genome of the human pathogenic amoeba Naegleria fowleri.</title>
        <authorList>
            <person name="Liechti N."/>
            <person name="Schurch N."/>
            <person name="Bruggmann R."/>
            <person name="Wittwer M."/>
        </authorList>
    </citation>
    <scope>NUCLEOTIDE SEQUENCE [LARGE SCALE GENOMIC DNA]</scope>
    <source>
        <strain evidence="3 4">ATCC 30894</strain>
    </source>
</reference>
<evidence type="ECO:0000313" key="4">
    <source>
        <dbReference type="Proteomes" id="UP000444721"/>
    </source>
</evidence>
<dbReference type="AlphaFoldDB" id="A0A6A5C2Y8"/>
<dbReference type="PANTHER" id="PTHR20929:SF11">
    <property type="entry name" value="DYNEIN AXONEMAL INTERMEDIATE CHAIN 7"/>
    <property type="match status" value="1"/>
</dbReference>
<dbReference type="Pfam" id="PF15927">
    <property type="entry name" value="Casc1_N"/>
    <property type="match status" value="1"/>
</dbReference>
<dbReference type="GeneID" id="68120687"/>
<name>A0A6A5C2Y8_NAEFO</name>
<dbReference type="VEuPathDB" id="AmoebaDB:FDP41_013472"/>
<dbReference type="GO" id="GO:0048487">
    <property type="term" value="F:beta-tubulin binding"/>
    <property type="evidence" value="ECO:0007669"/>
    <property type="project" value="TreeGrafter"/>
</dbReference>
<comment type="similarity">
    <text evidence="1">Belongs to the DNAI7 family.</text>
</comment>
<dbReference type="VEuPathDB" id="AmoebaDB:NF0019030"/>
<comment type="caution">
    <text evidence="3">The sequence shown here is derived from an EMBL/GenBank/DDBJ whole genome shotgun (WGS) entry which is preliminary data.</text>
</comment>
<gene>
    <name evidence="3" type="ORF">FDP41_013472</name>
</gene>
<dbReference type="InterPro" id="IPR023247">
    <property type="entry name" value="IC97/Dnai7-like"/>
</dbReference>
<evidence type="ECO:0000256" key="1">
    <source>
        <dbReference type="ARBA" id="ARBA00024332"/>
    </source>
</evidence>
<keyword evidence="4" id="KW-1185">Reference proteome</keyword>
<dbReference type="GO" id="GO:0005930">
    <property type="term" value="C:axoneme"/>
    <property type="evidence" value="ECO:0007669"/>
    <property type="project" value="TreeGrafter"/>
</dbReference>
<dbReference type="InterPro" id="IPR031826">
    <property type="entry name" value="IC97/Casc1_N"/>
</dbReference>
<dbReference type="Proteomes" id="UP000444721">
    <property type="component" value="Unassembled WGS sequence"/>
</dbReference>
<evidence type="ECO:0000259" key="2">
    <source>
        <dbReference type="Pfam" id="PF15927"/>
    </source>
</evidence>
<protein>
    <recommendedName>
        <fullName evidence="2">IC97/Casc1 N-terminal domain-containing protein</fullName>
    </recommendedName>
</protein>
<evidence type="ECO:0000313" key="3">
    <source>
        <dbReference type="EMBL" id="KAF0980258.1"/>
    </source>
</evidence>